<evidence type="ECO:0000313" key="1">
    <source>
        <dbReference type="EMBL" id="GED25280.1"/>
    </source>
</evidence>
<keyword evidence="2" id="KW-1185">Reference proteome</keyword>
<reference evidence="1 2" key="1">
    <citation type="submission" date="2019-06" db="EMBL/GenBank/DDBJ databases">
        <title>Whole genome shotgun sequence of Brevibacillus agri NBRC 15538.</title>
        <authorList>
            <person name="Hosoyama A."/>
            <person name="Uohara A."/>
            <person name="Ohji S."/>
            <person name="Ichikawa N."/>
        </authorList>
    </citation>
    <scope>NUCLEOTIDE SEQUENCE [LARGE SCALE GENOMIC DNA]</scope>
    <source>
        <strain evidence="1 2">NBRC 15538</strain>
    </source>
</reference>
<proteinExistence type="predicted"/>
<dbReference type="EMBL" id="BJOD01000012">
    <property type="protein sequence ID" value="GED25280.1"/>
    <property type="molecule type" value="Genomic_DNA"/>
</dbReference>
<comment type="caution">
    <text evidence="1">The sequence shown here is derived from an EMBL/GenBank/DDBJ whole genome shotgun (WGS) entry which is preliminary data.</text>
</comment>
<name>A0ABQ0SN60_9BACL</name>
<dbReference type="GeneID" id="82813860"/>
<sequence length="57" mass="6504">MTKNVEKLADADGYRREVPSFVAGKPGVYTIYYGIDYKENGQNVRVYLSTKITVEKQ</sequence>
<evidence type="ECO:0000313" key="2">
    <source>
        <dbReference type="Proteomes" id="UP000317180"/>
    </source>
</evidence>
<gene>
    <name evidence="1" type="ORF">BAG01nite_13820</name>
</gene>
<accession>A0ABQ0SN60</accession>
<dbReference type="Proteomes" id="UP000317180">
    <property type="component" value="Unassembled WGS sequence"/>
</dbReference>
<dbReference type="RefSeq" id="WP_155808668.1">
    <property type="nucleotide sequence ID" value="NZ_BJOD01000012.1"/>
</dbReference>
<organism evidence="1 2">
    <name type="scientific">Brevibacillus agri</name>
    <dbReference type="NCBI Taxonomy" id="51101"/>
    <lineage>
        <taxon>Bacteria</taxon>
        <taxon>Bacillati</taxon>
        <taxon>Bacillota</taxon>
        <taxon>Bacilli</taxon>
        <taxon>Bacillales</taxon>
        <taxon>Paenibacillaceae</taxon>
        <taxon>Brevibacillus</taxon>
    </lineage>
</organism>
<protein>
    <recommendedName>
        <fullName evidence="3">DUF5011 domain-containing protein</fullName>
    </recommendedName>
</protein>
<evidence type="ECO:0008006" key="3">
    <source>
        <dbReference type="Google" id="ProtNLM"/>
    </source>
</evidence>